<dbReference type="Gene3D" id="1.20.58.90">
    <property type="match status" value="1"/>
</dbReference>
<evidence type="ECO:0000313" key="4">
    <source>
        <dbReference type="Proteomes" id="UP001328107"/>
    </source>
</evidence>
<dbReference type="AlphaFoldDB" id="A0AAN5CYT4"/>
<evidence type="ECO:0000313" key="3">
    <source>
        <dbReference type="EMBL" id="GMR53303.1"/>
    </source>
</evidence>
<sequence>MAKEEERGKKKEKEKRDEKDKPKRRSLSLMPRASSSGKGGKWHRLGGEKEKSGETMERRRGVIGEPIEEAILLDPSFDEIPLPAGFRAAIDYVEEHGLSSEGIYRVSSPVTRLDALERAMDSSLPLLFTDPHEAAGLIKRYLRRLPRPLLPPSISSLAAECRCEWRGGCRCGTSRRVRDAFEVVSPSLRFLFAFVFIHSQNVVRMESSNKMGLAALGLLLQTILDMEGGVVLFFLINATKRLGVDREDKKVYSLDLPLCRLRLPRSVEEIEEWECEDFHLIEEELGVQERLVAHLHNQIGCSRSSTSPLPLPMGVEERLWRAQTAQTMLKRRRSKWKMIESARREKEERSEERIEMVKEKQLLAVHCMLREDVEEEMVRVARLLWRMREKEEEGRGEKSEEEKRRRVRIRKEKSGGRSCD</sequence>
<feature type="region of interest" description="Disordered" evidence="1">
    <location>
        <begin position="1"/>
        <end position="59"/>
    </location>
</feature>
<feature type="compositionally biased region" description="Basic and acidic residues" evidence="1">
    <location>
        <begin position="389"/>
        <end position="404"/>
    </location>
</feature>
<dbReference type="PANTHER" id="PTHR12783">
    <property type="entry name" value="RALA BINDING PROTEIN 1 RALBP1"/>
    <property type="match status" value="1"/>
</dbReference>
<dbReference type="Proteomes" id="UP001328107">
    <property type="component" value="Unassembled WGS sequence"/>
</dbReference>
<dbReference type="PANTHER" id="PTHR12783:SF5">
    <property type="entry name" value="RALA-BINDING PROTEIN 1"/>
    <property type="match status" value="1"/>
</dbReference>
<reference evidence="4" key="1">
    <citation type="submission" date="2022-10" db="EMBL/GenBank/DDBJ databases">
        <title>Genome assembly of Pristionchus species.</title>
        <authorList>
            <person name="Yoshida K."/>
            <person name="Sommer R.J."/>
        </authorList>
    </citation>
    <scope>NUCLEOTIDE SEQUENCE [LARGE SCALE GENOMIC DNA]</scope>
    <source>
        <strain evidence="4">RS5460</strain>
    </source>
</reference>
<dbReference type="Gene3D" id="1.10.555.10">
    <property type="entry name" value="Rho GTPase activation protein"/>
    <property type="match status" value="1"/>
</dbReference>
<organism evidence="3 4">
    <name type="scientific">Pristionchus mayeri</name>
    <dbReference type="NCBI Taxonomy" id="1317129"/>
    <lineage>
        <taxon>Eukaryota</taxon>
        <taxon>Metazoa</taxon>
        <taxon>Ecdysozoa</taxon>
        <taxon>Nematoda</taxon>
        <taxon>Chromadorea</taxon>
        <taxon>Rhabditida</taxon>
        <taxon>Rhabditina</taxon>
        <taxon>Diplogasteromorpha</taxon>
        <taxon>Diplogasteroidea</taxon>
        <taxon>Neodiplogasteridae</taxon>
        <taxon>Pristionchus</taxon>
    </lineage>
</organism>
<dbReference type="InterPro" id="IPR008936">
    <property type="entry name" value="Rho_GTPase_activation_prot"/>
</dbReference>
<protein>
    <recommendedName>
        <fullName evidence="2">Rho-GAP domain-containing protein</fullName>
    </recommendedName>
</protein>
<dbReference type="GO" id="GO:0007264">
    <property type="term" value="P:small GTPase-mediated signal transduction"/>
    <property type="evidence" value="ECO:0007669"/>
    <property type="project" value="InterPro"/>
</dbReference>
<feature type="compositionally biased region" description="Basic and acidic residues" evidence="1">
    <location>
        <begin position="1"/>
        <end position="21"/>
    </location>
</feature>
<dbReference type="Pfam" id="PF00620">
    <property type="entry name" value="RhoGAP"/>
    <property type="match status" value="1"/>
</dbReference>
<feature type="region of interest" description="Disordered" evidence="1">
    <location>
        <begin position="389"/>
        <end position="420"/>
    </location>
</feature>
<name>A0AAN5CYT4_9BILA</name>
<evidence type="ECO:0000256" key="1">
    <source>
        <dbReference type="SAM" id="MobiDB-lite"/>
    </source>
</evidence>
<dbReference type="GO" id="GO:0031267">
    <property type="term" value="F:small GTPase binding"/>
    <property type="evidence" value="ECO:0007669"/>
    <property type="project" value="InterPro"/>
</dbReference>
<evidence type="ECO:0000259" key="2">
    <source>
        <dbReference type="PROSITE" id="PS50238"/>
    </source>
</evidence>
<dbReference type="SMART" id="SM00324">
    <property type="entry name" value="RhoGAP"/>
    <property type="match status" value="1"/>
</dbReference>
<dbReference type="PROSITE" id="PS50238">
    <property type="entry name" value="RHOGAP"/>
    <property type="match status" value="1"/>
</dbReference>
<dbReference type="InterPro" id="IPR000198">
    <property type="entry name" value="RhoGAP_dom"/>
</dbReference>
<feature type="domain" description="Rho-GAP" evidence="2">
    <location>
        <begin position="75"/>
        <end position="251"/>
    </location>
</feature>
<dbReference type="InterPro" id="IPR039767">
    <property type="entry name" value="RALBP1"/>
</dbReference>
<feature type="compositionally biased region" description="Basic and acidic residues" evidence="1">
    <location>
        <begin position="45"/>
        <end position="59"/>
    </location>
</feature>
<dbReference type="EMBL" id="BTRK01000005">
    <property type="protein sequence ID" value="GMR53303.1"/>
    <property type="molecule type" value="Genomic_DNA"/>
</dbReference>
<dbReference type="GO" id="GO:0005096">
    <property type="term" value="F:GTPase activator activity"/>
    <property type="evidence" value="ECO:0007669"/>
    <property type="project" value="InterPro"/>
</dbReference>
<proteinExistence type="predicted"/>
<dbReference type="SUPFAM" id="SSF48350">
    <property type="entry name" value="GTPase activation domain, GAP"/>
    <property type="match status" value="1"/>
</dbReference>
<gene>
    <name evidence="3" type="ORF">PMAYCL1PPCAC_23498</name>
</gene>
<accession>A0AAN5CYT4</accession>
<keyword evidence="4" id="KW-1185">Reference proteome</keyword>
<comment type="caution">
    <text evidence="3">The sequence shown here is derived from an EMBL/GenBank/DDBJ whole genome shotgun (WGS) entry which is preliminary data.</text>
</comment>